<protein>
    <recommendedName>
        <fullName evidence="2">HTH OST-type domain-containing protein</fullName>
    </recommendedName>
</protein>
<dbReference type="GO" id="GO:0010468">
    <property type="term" value="P:regulation of gene expression"/>
    <property type="evidence" value="ECO:0007669"/>
    <property type="project" value="InterPro"/>
</dbReference>
<name>S8CBG9_9LAMI</name>
<dbReference type="GO" id="GO:0004540">
    <property type="term" value="F:RNA nuclease activity"/>
    <property type="evidence" value="ECO:0007669"/>
    <property type="project" value="InterPro"/>
</dbReference>
<feature type="domain" description="HTH OST-type" evidence="2">
    <location>
        <begin position="224"/>
        <end position="296"/>
    </location>
</feature>
<sequence>QPGHKQRRQDEQSRGVRVSVWWDFENCNLPVNSNVFKVAQRIMSAVRAVGIRGPVRITAFGDVMQISRTNQEALSATGINITHVPSGGKNSADRSLLVNLLYWISCNPPPAHVFLISGDRDFASILHRLRMDNYNILLASPDSAPSVLCSSATVMWQWSALLRGENLTGKFYNQPPDGGDHDHDSWYGRFKFPLEDPFACAEQTTAFPDEAPDATKQQQQLRPVPKAVIRSIRRILSAYPDGVPISVLREELAKSNQVMDSDFYGAKKFSRFLLALPHVAKLNFSDGRIIARKASDVETSSSDNGESEVGSGEEFEKEGRKTKKPCDPKPKECPSNRSIQEGDEEQEKKAKSTEGSSLSADCKTEEGNVIVSDHDSEDGIFRRTWRKLFATGNEKKQESYGIVDRILRLFRFRGVEKRDKPPADASTVHPEKPEIFCQESFWQELASFIDSSSGKALFVFVGSRKQLVQNLLEKGPQSVKSLSEDDLHRLVELLVSERKWIEEDNDSASSPFKIVRGGSNNNGLSHIFLAKQEEPSAAESKLKNPSRFNNKPAGEVLADCYELVDRVVKYHPDGYNLGMFRKLFFERYGYSLDVKKLGHSKLVDLVMNNPGVRVESNRIFPA</sequence>
<dbReference type="Pfam" id="PF01936">
    <property type="entry name" value="NYN"/>
    <property type="match status" value="1"/>
</dbReference>
<dbReference type="EMBL" id="AUSU01004979">
    <property type="protein sequence ID" value="EPS64210.1"/>
    <property type="molecule type" value="Genomic_DNA"/>
</dbReference>
<evidence type="ECO:0000313" key="4">
    <source>
        <dbReference type="Proteomes" id="UP000015453"/>
    </source>
</evidence>
<feature type="non-terminal residue" evidence="3">
    <location>
        <position position="1"/>
    </location>
</feature>
<feature type="compositionally biased region" description="Basic and acidic residues" evidence="1">
    <location>
        <begin position="324"/>
        <end position="334"/>
    </location>
</feature>
<evidence type="ECO:0000313" key="3">
    <source>
        <dbReference type="EMBL" id="EPS64210.1"/>
    </source>
</evidence>
<organism evidence="3 4">
    <name type="scientific">Genlisea aurea</name>
    <dbReference type="NCBI Taxonomy" id="192259"/>
    <lineage>
        <taxon>Eukaryota</taxon>
        <taxon>Viridiplantae</taxon>
        <taxon>Streptophyta</taxon>
        <taxon>Embryophyta</taxon>
        <taxon>Tracheophyta</taxon>
        <taxon>Spermatophyta</taxon>
        <taxon>Magnoliopsida</taxon>
        <taxon>eudicotyledons</taxon>
        <taxon>Gunneridae</taxon>
        <taxon>Pentapetalae</taxon>
        <taxon>asterids</taxon>
        <taxon>lamiids</taxon>
        <taxon>Lamiales</taxon>
        <taxon>Lentibulariaceae</taxon>
        <taxon>Genlisea</taxon>
    </lineage>
</organism>
<gene>
    <name evidence="3" type="ORF">M569_10572</name>
</gene>
<dbReference type="InterPro" id="IPR025605">
    <property type="entry name" value="OST-HTH/LOTUS_dom"/>
</dbReference>
<dbReference type="InterPro" id="IPR021139">
    <property type="entry name" value="NYN"/>
</dbReference>
<proteinExistence type="predicted"/>
<dbReference type="OrthoDB" id="549353at2759"/>
<dbReference type="AlphaFoldDB" id="S8CBG9"/>
<dbReference type="PANTHER" id="PTHR14379:SF6">
    <property type="entry name" value="EMB|CAB71880.1"/>
    <property type="match status" value="1"/>
</dbReference>
<dbReference type="CDD" id="cd10910">
    <property type="entry name" value="PIN_limkain_b1_N_like"/>
    <property type="match status" value="1"/>
</dbReference>
<comment type="caution">
    <text evidence="3">The sequence shown here is derived from an EMBL/GenBank/DDBJ whole genome shotgun (WGS) entry which is preliminary data.</text>
</comment>
<evidence type="ECO:0000256" key="1">
    <source>
        <dbReference type="SAM" id="MobiDB-lite"/>
    </source>
</evidence>
<dbReference type="Proteomes" id="UP000015453">
    <property type="component" value="Unassembled WGS sequence"/>
</dbReference>
<keyword evidence="4" id="KW-1185">Reference proteome</keyword>
<evidence type="ECO:0000259" key="2">
    <source>
        <dbReference type="PROSITE" id="PS51644"/>
    </source>
</evidence>
<dbReference type="GO" id="GO:0005777">
    <property type="term" value="C:peroxisome"/>
    <property type="evidence" value="ECO:0007669"/>
    <property type="project" value="InterPro"/>
</dbReference>
<dbReference type="Gene3D" id="3.30.420.610">
    <property type="entry name" value="LOTUS domain-like"/>
    <property type="match status" value="2"/>
</dbReference>
<dbReference type="Pfam" id="PF12872">
    <property type="entry name" value="OST-HTH"/>
    <property type="match status" value="2"/>
</dbReference>
<reference evidence="3 4" key="1">
    <citation type="journal article" date="2013" name="BMC Genomics">
        <title>The miniature genome of a carnivorous plant Genlisea aurea contains a low number of genes and short non-coding sequences.</title>
        <authorList>
            <person name="Leushkin E.V."/>
            <person name="Sutormin R.A."/>
            <person name="Nabieva E.R."/>
            <person name="Penin A.A."/>
            <person name="Kondrashov A.S."/>
            <person name="Logacheva M.D."/>
        </authorList>
    </citation>
    <scope>NUCLEOTIDE SEQUENCE [LARGE SCALE GENOMIC DNA]</scope>
</reference>
<dbReference type="PROSITE" id="PS51644">
    <property type="entry name" value="HTH_OST"/>
    <property type="match status" value="2"/>
</dbReference>
<dbReference type="CDD" id="cd08824">
    <property type="entry name" value="LOTUS"/>
    <property type="match status" value="1"/>
</dbReference>
<dbReference type="Gene3D" id="3.40.50.1010">
    <property type="entry name" value="5'-nuclease"/>
    <property type="match status" value="1"/>
</dbReference>
<dbReference type="PANTHER" id="PTHR14379">
    <property type="entry name" value="LIMKAIN B LKAP"/>
    <property type="match status" value="1"/>
</dbReference>
<feature type="region of interest" description="Disordered" evidence="1">
    <location>
        <begin position="295"/>
        <end position="365"/>
    </location>
</feature>
<feature type="non-terminal residue" evidence="3">
    <location>
        <position position="622"/>
    </location>
</feature>
<feature type="compositionally biased region" description="Low complexity" evidence="1">
    <location>
        <begin position="300"/>
        <end position="310"/>
    </location>
</feature>
<accession>S8CBG9</accession>
<dbReference type="InterPro" id="IPR041966">
    <property type="entry name" value="LOTUS-like"/>
</dbReference>
<feature type="domain" description="HTH OST-type" evidence="2">
    <location>
        <begin position="556"/>
        <end position="622"/>
    </location>
</feature>
<dbReference type="InterPro" id="IPR024768">
    <property type="entry name" value="Marf1"/>
</dbReference>